<evidence type="ECO:0000259" key="2">
    <source>
        <dbReference type="SMART" id="SM00939"/>
    </source>
</evidence>
<dbReference type="Gene3D" id="1.10.3020.10">
    <property type="entry name" value="alpha-amino acid ester hydrolase ( Helical cap domain)"/>
    <property type="match status" value="1"/>
</dbReference>
<dbReference type="InterPro" id="IPR005674">
    <property type="entry name" value="CocE/Ser_esterase"/>
</dbReference>
<dbReference type="Proteomes" id="UP001498476">
    <property type="component" value="Unassembled WGS sequence"/>
</dbReference>
<dbReference type="InterPro" id="IPR013736">
    <property type="entry name" value="Xaa-Pro_dipept_C"/>
</dbReference>
<name>A0ABR1HJR4_9HYPO</name>
<keyword evidence="4" id="KW-1185">Reference proteome</keyword>
<dbReference type="InterPro" id="IPR008979">
    <property type="entry name" value="Galactose-bd-like_sf"/>
</dbReference>
<evidence type="ECO:0000313" key="4">
    <source>
        <dbReference type="Proteomes" id="UP001498476"/>
    </source>
</evidence>
<accession>A0ABR1HJR4</accession>
<dbReference type="InterPro" id="IPR000383">
    <property type="entry name" value="Xaa-Pro-like_dom"/>
</dbReference>
<feature type="domain" description="Xaa-Pro dipeptidyl-peptidase C-terminal" evidence="2">
    <location>
        <begin position="313"/>
        <end position="487"/>
    </location>
</feature>
<proteinExistence type="predicted"/>
<dbReference type="Pfam" id="PF08530">
    <property type="entry name" value="PepX_C"/>
    <property type="match status" value="1"/>
</dbReference>
<evidence type="ECO:0000313" key="3">
    <source>
        <dbReference type="EMBL" id="KAK7421440.1"/>
    </source>
</evidence>
<dbReference type="Pfam" id="PF02129">
    <property type="entry name" value="Peptidase_S15"/>
    <property type="match status" value="1"/>
</dbReference>
<dbReference type="SMART" id="SM00939">
    <property type="entry name" value="PepX_C"/>
    <property type="match status" value="1"/>
</dbReference>
<dbReference type="SUPFAM" id="SSF53474">
    <property type="entry name" value="alpha/beta-Hydrolases"/>
    <property type="match status" value="1"/>
</dbReference>
<gene>
    <name evidence="3" type="ORF">QQX98_002138</name>
</gene>
<protein>
    <recommendedName>
        <fullName evidence="2">Xaa-Pro dipeptidyl-peptidase C-terminal domain-containing protein</fullName>
    </recommendedName>
</protein>
<sequence length="504" mass="55585">MASQAVARGFAGAFIDRFAAWYFQLPAETCSYTSKSISIPLDNGVNLAADLYQPLSPPLGTLLVFSPYGRGLAFSVTTARIFASRGYQVLLVSTRGTFGSSGTFDPARTEAEDCQGVLSWMRKQPWYTGSFGTLGSSFLGYAQWALLESQPDDMAAAVISVGPHDFSKHFWGTGAFNLDLIGWADMVSHQEDGGFLARSRHMATAKTRLQPVLDAIPVANAADELFAGSAPWLRERIVRNDLTDPFWKPMQHQGAVERATVPIFLISGWYDLFLAQTMEQYSILSKRGIKVALTIGPWSHLGVSGGGTVKQSLDWFHEHLARREENPRRMPVHIYVTGVAEWRRIPTWPPATVSQVLFINKSDKLSSERPIGESSIYTFKADPDAPTPTMGGPLLFNGGSVDDTALSRRPDVLTFTSSPFENDTEVLGKPCVELTHTSDNPHVDLFVRLSEVDAKGVSHNITETYRRLDPARDSDTVQLSLLDSAILNLPEIMVQAKIQERGRR</sequence>
<dbReference type="SUPFAM" id="SSF49785">
    <property type="entry name" value="Galactose-binding domain-like"/>
    <property type="match status" value="1"/>
</dbReference>
<organism evidence="3 4">
    <name type="scientific">Neonectria punicea</name>
    <dbReference type="NCBI Taxonomy" id="979145"/>
    <lineage>
        <taxon>Eukaryota</taxon>
        <taxon>Fungi</taxon>
        <taxon>Dikarya</taxon>
        <taxon>Ascomycota</taxon>
        <taxon>Pezizomycotina</taxon>
        <taxon>Sordariomycetes</taxon>
        <taxon>Hypocreomycetidae</taxon>
        <taxon>Hypocreales</taxon>
        <taxon>Nectriaceae</taxon>
        <taxon>Neonectria</taxon>
    </lineage>
</organism>
<comment type="caution">
    <text evidence="3">The sequence shown here is derived from an EMBL/GenBank/DDBJ whole genome shotgun (WGS) entry which is preliminary data.</text>
</comment>
<evidence type="ECO:0000256" key="1">
    <source>
        <dbReference type="ARBA" id="ARBA00022801"/>
    </source>
</evidence>
<dbReference type="NCBIfam" id="TIGR00976">
    <property type="entry name" value="CocE_NonD"/>
    <property type="match status" value="1"/>
</dbReference>
<dbReference type="EMBL" id="JAZAVJ010000022">
    <property type="protein sequence ID" value="KAK7421440.1"/>
    <property type="molecule type" value="Genomic_DNA"/>
</dbReference>
<dbReference type="InterPro" id="IPR029058">
    <property type="entry name" value="AB_hydrolase_fold"/>
</dbReference>
<reference evidence="3 4" key="1">
    <citation type="journal article" date="2025" name="Microbiol. Resour. Announc.">
        <title>Draft genome sequences for Neonectria magnoliae and Neonectria punicea, canker pathogens of Liriodendron tulipifera and Acer saccharum in West Virginia.</title>
        <authorList>
            <person name="Petronek H.M."/>
            <person name="Kasson M.T."/>
            <person name="Metheny A.M."/>
            <person name="Stauder C.M."/>
            <person name="Lovett B."/>
            <person name="Lynch S.C."/>
            <person name="Garnas J.R."/>
            <person name="Kasson L.R."/>
            <person name="Stajich J.E."/>
        </authorList>
    </citation>
    <scope>NUCLEOTIDE SEQUENCE [LARGE SCALE GENOMIC DNA]</scope>
    <source>
        <strain evidence="3 4">NRRL 64653</strain>
    </source>
</reference>
<dbReference type="Gene3D" id="3.40.50.1820">
    <property type="entry name" value="alpha/beta hydrolase"/>
    <property type="match status" value="1"/>
</dbReference>
<dbReference type="Gene3D" id="2.60.120.260">
    <property type="entry name" value="Galactose-binding domain-like"/>
    <property type="match status" value="1"/>
</dbReference>
<keyword evidence="1" id="KW-0378">Hydrolase</keyword>